<sequence length="321" mass="35137">MNIRARMAEQTANLRSTADIQPEEVRRAASPKTGPGMAGALAAANMRIQELEAAGAQSELPLAEIAANPWQPRKVFDNTKLAELAESIREVGLIEPVIVRRVETGYQLIAGERRFRAHQIVDKPTIRALVVECSDQDMAVFALVENVSREDLADYEIGQSLRRSEAEFPSRKRMAEALGMSRKGLYRYLAFEQLPDFVKQDLDLNPRLLGGTAADEVVSVIKKHGDAALGAARELWTAVANGTLDQGKFASAIVAQVTRGIPVEGVHERSIEKIFSGKSHAGSITKDAHSFTVKLRTGVLSEAQETQIRELISELFNVKPG</sequence>
<comment type="caution">
    <text evidence="5">The sequence shown here is derived from an EMBL/GenBank/DDBJ whole genome shotgun (WGS) entry which is preliminary data.</text>
</comment>
<proteinExistence type="inferred from homology"/>
<dbReference type="RefSeq" id="WP_235028252.1">
    <property type="nucleotide sequence ID" value="NZ_FCON02000012.1"/>
</dbReference>
<dbReference type="PANTHER" id="PTHR33375">
    <property type="entry name" value="CHROMOSOME-PARTITIONING PROTEIN PARB-RELATED"/>
    <property type="match status" value="1"/>
</dbReference>
<reference evidence="5" key="1">
    <citation type="submission" date="2016-01" db="EMBL/GenBank/DDBJ databases">
        <authorList>
            <person name="Peeters C."/>
        </authorList>
    </citation>
    <scope>NUCLEOTIDE SEQUENCE [LARGE SCALE GENOMIC DNA]</scope>
    <source>
        <strain evidence="5">LMG 22940</strain>
    </source>
</reference>
<keyword evidence="6" id="KW-1185">Reference proteome</keyword>
<dbReference type="Proteomes" id="UP000054770">
    <property type="component" value="Unassembled WGS sequence"/>
</dbReference>
<dbReference type="SUPFAM" id="SSF109709">
    <property type="entry name" value="KorB DNA-binding domain-like"/>
    <property type="match status" value="1"/>
</dbReference>
<dbReference type="PANTHER" id="PTHR33375:SF1">
    <property type="entry name" value="CHROMOSOME-PARTITIONING PROTEIN PARB-RELATED"/>
    <property type="match status" value="1"/>
</dbReference>
<dbReference type="GO" id="GO:0005694">
    <property type="term" value="C:chromosome"/>
    <property type="evidence" value="ECO:0007669"/>
    <property type="project" value="TreeGrafter"/>
</dbReference>
<comment type="similarity">
    <text evidence="1">Belongs to the ParB family.</text>
</comment>
<feature type="compositionally biased region" description="Polar residues" evidence="3">
    <location>
        <begin position="10"/>
        <end position="19"/>
    </location>
</feature>
<dbReference type="Gene3D" id="3.90.1530.10">
    <property type="entry name" value="Conserved hypothetical protein from pyrococcus furiosus pfu- 392566-001, ParB domain"/>
    <property type="match status" value="1"/>
</dbReference>
<dbReference type="InterPro" id="IPR036086">
    <property type="entry name" value="ParB/Sulfiredoxin_sf"/>
</dbReference>
<organism evidence="5 6">
    <name type="scientific">Caballeronia choica</name>
    <dbReference type="NCBI Taxonomy" id="326476"/>
    <lineage>
        <taxon>Bacteria</taxon>
        <taxon>Pseudomonadati</taxon>
        <taxon>Pseudomonadota</taxon>
        <taxon>Betaproteobacteria</taxon>
        <taxon>Burkholderiales</taxon>
        <taxon>Burkholderiaceae</taxon>
        <taxon>Caballeronia</taxon>
    </lineage>
</organism>
<evidence type="ECO:0000256" key="3">
    <source>
        <dbReference type="SAM" id="MobiDB-lite"/>
    </source>
</evidence>
<dbReference type="InterPro" id="IPR003115">
    <property type="entry name" value="ParB_N"/>
</dbReference>
<dbReference type="InterPro" id="IPR004437">
    <property type="entry name" value="ParB/RepB/Spo0J"/>
</dbReference>
<dbReference type="AlphaFoldDB" id="A0A158GWI1"/>
<keyword evidence="2" id="KW-0238">DNA-binding</keyword>
<dbReference type="GO" id="GO:0003677">
    <property type="term" value="F:DNA binding"/>
    <property type="evidence" value="ECO:0007669"/>
    <property type="project" value="UniProtKB-KW"/>
</dbReference>
<name>A0A158GWI1_9BURK</name>
<dbReference type="Gene3D" id="1.10.10.2830">
    <property type="match status" value="1"/>
</dbReference>
<evidence type="ECO:0000313" key="5">
    <source>
        <dbReference type="EMBL" id="SAL36438.1"/>
    </source>
</evidence>
<accession>A0A158GWI1</accession>
<protein>
    <submittedName>
        <fullName evidence="5">ParB-like partition protein</fullName>
    </submittedName>
</protein>
<feature type="region of interest" description="Disordered" evidence="3">
    <location>
        <begin position="1"/>
        <end position="36"/>
    </location>
</feature>
<dbReference type="NCBIfam" id="TIGR00180">
    <property type="entry name" value="parB_part"/>
    <property type="match status" value="1"/>
</dbReference>
<dbReference type="InterPro" id="IPR050336">
    <property type="entry name" value="Chromosome_partition/occlusion"/>
</dbReference>
<dbReference type="SUPFAM" id="SSF110849">
    <property type="entry name" value="ParB/Sulfiredoxin"/>
    <property type="match status" value="1"/>
</dbReference>
<dbReference type="CDD" id="cd16393">
    <property type="entry name" value="SPO0J_N"/>
    <property type="match status" value="1"/>
</dbReference>
<dbReference type="FunFam" id="3.90.1530.30:FF:000001">
    <property type="entry name" value="Chromosome partitioning protein ParB"/>
    <property type="match status" value="1"/>
</dbReference>
<evidence type="ECO:0000256" key="1">
    <source>
        <dbReference type="ARBA" id="ARBA00006295"/>
    </source>
</evidence>
<evidence type="ECO:0000313" key="6">
    <source>
        <dbReference type="Proteomes" id="UP000054770"/>
    </source>
</evidence>
<dbReference type="Pfam" id="PF02195">
    <property type="entry name" value="ParB_N"/>
    <property type="match status" value="1"/>
</dbReference>
<evidence type="ECO:0000256" key="2">
    <source>
        <dbReference type="ARBA" id="ARBA00023125"/>
    </source>
</evidence>
<evidence type="ECO:0000259" key="4">
    <source>
        <dbReference type="SMART" id="SM00470"/>
    </source>
</evidence>
<dbReference type="GO" id="GO:0007059">
    <property type="term" value="P:chromosome segregation"/>
    <property type="evidence" value="ECO:0007669"/>
    <property type="project" value="TreeGrafter"/>
</dbReference>
<dbReference type="EMBL" id="FCON02000012">
    <property type="protein sequence ID" value="SAL36438.1"/>
    <property type="molecule type" value="Genomic_DNA"/>
</dbReference>
<gene>
    <name evidence="5" type="ORF">AWB68_01599</name>
</gene>
<dbReference type="SMART" id="SM00470">
    <property type="entry name" value="ParB"/>
    <property type="match status" value="1"/>
</dbReference>
<feature type="domain" description="ParB-like N-terminal" evidence="4">
    <location>
        <begin position="58"/>
        <end position="147"/>
    </location>
</feature>